<keyword evidence="2" id="KW-1185">Reference proteome</keyword>
<accession>A0ACB7CF76</accession>
<gene>
    <name evidence="1" type="ORF">PORY_000018</name>
</gene>
<reference evidence="1 2" key="1">
    <citation type="journal article" date="2021" name="Commun. Biol.">
        <title>Genomic insights into the host specific adaptation of the Pneumocystis genus.</title>
        <authorList>
            <person name="Cisse O.H."/>
            <person name="Ma L."/>
            <person name="Dekker J.P."/>
            <person name="Khil P.P."/>
            <person name="Youn J.-H."/>
            <person name="Brenchley J.M."/>
            <person name="Blair R."/>
            <person name="Pahar B."/>
            <person name="Chabe M."/>
            <person name="Van Rompay K.K.A."/>
            <person name="Keesler R."/>
            <person name="Sukura A."/>
            <person name="Hirsch V."/>
            <person name="Kutty G."/>
            <person name="Liu Y."/>
            <person name="Peng L."/>
            <person name="Chen J."/>
            <person name="Song J."/>
            <person name="Weissenbacher-Lang C."/>
            <person name="Xu J."/>
            <person name="Upham N.S."/>
            <person name="Stajich J.E."/>
            <person name="Cuomo C.A."/>
            <person name="Cushion M.T."/>
            <person name="Kovacs J.A."/>
        </authorList>
    </citation>
    <scope>NUCLEOTIDE SEQUENCE [LARGE SCALE GENOMIC DNA]</scope>
    <source>
        <strain evidence="1 2">RABM</strain>
    </source>
</reference>
<protein>
    <submittedName>
        <fullName evidence="1">Uncharacterized protein</fullName>
    </submittedName>
</protein>
<comment type="caution">
    <text evidence="1">The sequence shown here is derived from an EMBL/GenBank/DDBJ whole genome shotgun (WGS) entry which is preliminary data.</text>
</comment>
<name>A0ACB7CF76_9ASCO</name>
<dbReference type="EMBL" id="JABTEG010000001">
    <property type="protein sequence ID" value="KAG4306030.1"/>
    <property type="molecule type" value="Genomic_DNA"/>
</dbReference>
<sequence>MRQNCLIQLTQHTQRVRHSTLNHMPIRFTCNMLKFPQVFNKTHTNSSNKHEHEFPMHISYTDFAVSLFWSQHRPLTLFHNFQNLKKNDISNTHNIFKRVLYSIFPTDSCSMQYTNYSLGIQKKSASPLNFLNIQPVLHALSCPKDGFTHFFQIRDTNVLFTPYSSNICVEKYATSVKRKRKLKMNKHKFEKRRDKQRALRRRIGK</sequence>
<proteinExistence type="predicted"/>
<evidence type="ECO:0000313" key="1">
    <source>
        <dbReference type="EMBL" id="KAG4306030.1"/>
    </source>
</evidence>
<organism evidence="1 2">
    <name type="scientific">Pneumocystis oryctolagi</name>
    <dbReference type="NCBI Taxonomy" id="42067"/>
    <lineage>
        <taxon>Eukaryota</taxon>
        <taxon>Fungi</taxon>
        <taxon>Dikarya</taxon>
        <taxon>Ascomycota</taxon>
        <taxon>Taphrinomycotina</taxon>
        <taxon>Pneumocystomycetes</taxon>
        <taxon>Pneumocystaceae</taxon>
        <taxon>Pneumocystis</taxon>
    </lineage>
</organism>
<evidence type="ECO:0000313" key="2">
    <source>
        <dbReference type="Proteomes" id="UP000768646"/>
    </source>
</evidence>
<dbReference type="Proteomes" id="UP000768646">
    <property type="component" value="Unassembled WGS sequence"/>
</dbReference>